<dbReference type="EMBL" id="JAAVJF010000006">
    <property type="protein sequence ID" value="NYR16482.1"/>
    <property type="molecule type" value="Genomic_DNA"/>
</dbReference>
<keyword evidence="1" id="KW-0547">Nucleotide-binding</keyword>
<dbReference type="Proteomes" id="UP000554766">
    <property type="component" value="Unassembled WGS sequence"/>
</dbReference>
<dbReference type="PANTHER" id="PTHR42282">
    <property type="entry name" value="PANTOATE KINASE-RELATED"/>
    <property type="match status" value="1"/>
</dbReference>
<organism evidence="2 3">
    <name type="scientific">Pyrobaculum arsenaticum</name>
    <dbReference type="NCBI Taxonomy" id="121277"/>
    <lineage>
        <taxon>Archaea</taxon>
        <taxon>Thermoproteota</taxon>
        <taxon>Thermoprotei</taxon>
        <taxon>Thermoproteales</taxon>
        <taxon>Thermoproteaceae</taxon>
        <taxon>Pyrobaculum</taxon>
    </lineage>
</organism>
<comment type="function">
    <text evidence="1">Phosphorylates (R)-pantoate to form (R)-4-phosphopantoate in the CoA biosynthesis pathway.</text>
</comment>
<keyword evidence="1" id="KW-0808">Transferase</keyword>
<reference evidence="2 3" key="1">
    <citation type="journal article" date="2020" name="Nat. Commun.">
        <title>The structures of two archaeal type IV pili illuminate evolutionary relationships.</title>
        <authorList>
            <person name="Wang F."/>
            <person name="Baquero D.P."/>
            <person name="Su Z."/>
            <person name="Beltran L.C."/>
            <person name="Prangishvili D."/>
            <person name="Krupovic M."/>
            <person name="Egelman E.H."/>
        </authorList>
    </citation>
    <scope>NUCLEOTIDE SEQUENCE [LARGE SCALE GENOMIC DNA]</scope>
    <source>
        <strain evidence="2 3">2GA</strain>
    </source>
</reference>
<sequence>MNRRLFIPHHVTGFWTPVYSESELTTGSIGAGILLGGALAFYHGDYVSYNGAMLEVGVGARIASPFPLGYGYAGSAVVSIAKAVAEAGLGREAFVKAHVEEVLRGTGLGDVLAIYTGGCLVVRTRPGAPGVGEAFSLPCPGLIVVAVDLRREDTSEMLKMRRDAILEAGSEAVRGFMRNPSFESFLEHAYLFSKRVGFLSGGLADLRRLPGVVGLYAKKGVLLIFVERDKARDVTEAVRGFGGVHLAALGELRVTWI</sequence>
<name>A0A7L4PCL8_9CREN</name>
<evidence type="ECO:0000256" key="1">
    <source>
        <dbReference type="HAMAP-Rule" id="MF_02223"/>
    </source>
</evidence>
<dbReference type="HAMAP" id="MF_02223">
    <property type="entry name" value="Pantoate_kinase"/>
    <property type="match status" value="1"/>
</dbReference>
<dbReference type="EC" id="2.7.1.169" evidence="1"/>
<evidence type="ECO:0000313" key="3">
    <source>
        <dbReference type="Proteomes" id="UP000554766"/>
    </source>
</evidence>
<dbReference type="GO" id="GO:0015937">
    <property type="term" value="P:coenzyme A biosynthetic process"/>
    <property type="evidence" value="ECO:0007669"/>
    <property type="project" value="UniProtKB-UniRule"/>
</dbReference>
<comment type="pathway">
    <text evidence="1">Cofactor biosynthesis; coenzyme A biosynthesis.</text>
</comment>
<dbReference type="PANTHER" id="PTHR42282:SF1">
    <property type="entry name" value="PANTOATE KINASE"/>
    <property type="match status" value="1"/>
</dbReference>
<proteinExistence type="inferred from homology"/>
<keyword evidence="1 2" id="KW-0418">Kinase</keyword>
<dbReference type="GeneID" id="5055504"/>
<dbReference type="InterPro" id="IPR012043">
    <property type="entry name" value="PoK"/>
</dbReference>
<dbReference type="RefSeq" id="WP_011901454.1">
    <property type="nucleotide sequence ID" value="NZ_JAAVJF010000006.1"/>
</dbReference>
<protein>
    <recommendedName>
        <fullName evidence="1">Pantoate kinase</fullName>
        <shortName evidence="1">PoK</shortName>
        <ecNumber evidence="1">2.7.1.169</ecNumber>
    </recommendedName>
</protein>
<evidence type="ECO:0000313" key="2">
    <source>
        <dbReference type="EMBL" id="NYR16482.1"/>
    </source>
</evidence>
<dbReference type="UniPathway" id="UPA00241"/>
<keyword evidence="3" id="KW-1185">Reference proteome</keyword>
<keyword evidence="1" id="KW-0173">Coenzyme A biosynthesis</keyword>
<dbReference type="OMA" id="MLGETVF"/>
<keyword evidence="1" id="KW-0067">ATP-binding</keyword>
<dbReference type="GO" id="GO:0005524">
    <property type="term" value="F:ATP binding"/>
    <property type="evidence" value="ECO:0007669"/>
    <property type="project" value="UniProtKB-KW"/>
</dbReference>
<gene>
    <name evidence="2" type="ORF">HC235_11200</name>
</gene>
<dbReference type="GO" id="GO:0016301">
    <property type="term" value="F:kinase activity"/>
    <property type="evidence" value="ECO:0007669"/>
    <property type="project" value="UniProtKB-UniRule"/>
</dbReference>
<comment type="caution">
    <text evidence="2">The sequence shown here is derived from an EMBL/GenBank/DDBJ whole genome shotgun (WGS) entry which is preliminary data.</text>
</comment>
<dbReference type="AlphaFoldDB" id="A0A7L4PCL8"/>
<dbReference type="PIRSF" id="PIRSF016896">
    <property type="entry name" value="GHMP_arc_MJ0969"/>
    <property type="match status" value="1"/>
</dbReference>
<accession>A0A7L4PCL8</accession>
<comment type="similarity">
    <text evidence="1">Belongs to the GHMP kinase family. PoK subfamily.</text>
</comment>
<comment type="catalytic activity">
    <reaction evidence="1">
        <text>(R)-pantoate + ATP = (R)-4-phosphopantoate + ADP + H(+)</text>
        <dbReference type="Rhea" id="RHEA:28246"/>
        <dbReference type="ChEBI" id="CHEBI:15378"/>
        <dbReference type="ChEBI" id="CHEBI:15980"/>
        <dbReference type="ChEBI" id="CHEBI:30616"/>
        <dbReference type="ChEBI" id="CHEBI:61294"/>
        <dbReference type="ChEBI" id="CHEBI:456216"/>
        <dbReference type="EC" id="2.7.1.169"/>
    </reaction>
</comment>